<evidence type="ECO:0000313" key="4">
    <source>
        <dbReference type="EMBL" id="QEO18959.1"/>
    </source>
</evidence>
<dbReference type="PANTHER" id="PTHR33375:SF1">
    <property type="entry name" value="CHROMOSOME-PARTITIONING PROTEIN PARB-RELATED"/>
    <property type="match status" value="1"/>
</dbReference>
<sequence length="661" mass="72064">MIRSLSMELRVVDPKNLLDNPENPRTSPPNVEADRRLAHNIKVVGLLQAPLVRELPDGQLMIVAGHRRRRACVLAKMREMHVIVTSADEKLDGLAAGSENIIREAMTQSEQWRFVDKARREKAYTDAQIARALMVTPAYLKRLSLLAGLHDPILHAIDMGRGPDFNDLKVIVAAPVEEQRAAWAEMFEDMVEEDADPAEYRLNAEDPEDTVPWRELSRYLKQARYMAADARFDDAMAKACGVVWAEDLFGEGGKDNRFTEDGPAFAAAQEQWLADGLPEGGVRMEVGEYEQAAPPDGYTRVRDWMRAEETDVMGYFLNPNTLKIDEIPLRPQEAGEQGVTTPSRSVAPASVAAPKERAAISGTGLTMMGLIRTQALHAALDAVVEDVDPWDLVAALLLALGGKNVTVHTPEREPYGQMSRQENALAALFPEGVLIRDPALLRQEAVSVLKNVANCTISQHSGSGVTAQLMGLLFDADAQMPNMAFDDFLKCFSKPGIMEAGKALNLLPRNTGKEMRNAIMAHVGPEGRWVPEQAGFGSAAEGWKAKLDAMVRKAERLAALRADREGHDEDDGEFDHLLPVEEELYGTGQEGADEAETASTETGDAGEGPAPEGQDDETAELKDALLEQAGVVLASDNADPDARAAVKAHLGSHLEVVRIAA</sequence>
<dbReference type="GO" id="GO:0005694">
    <property type="term" value="C:chromosome"/>
    <property type="evidence" value="ECO:0007669"/>
    <property type="project" value="TreeGrafter"/>
</dbReference>
<dbReference type="Gene3D" id="1.10.10.2830">
    <property type="match status" value="1"/>
</dbReference>
<dbReference type="GO" id="GO:0003677">
    <property type="term" value="F:DNA binding"/>
    <property type="evidence" value="ECO:0007669"/>
    <property type="project" value="InterPro"/>
</dbReference>
<dbReference type="SUPFAM" id="SSF109709">
    <property type="entry name" value="KorB DNA-binding domain-like"/>
    <property type="match status" value="1"/>
</dbReference>
<dbReference type="Gene3D" id="3.90.1530.30">
    <property type="match status" value="1"/>
</dbReference>
<keyword evidence="5" id="KW-1185">Reference proteome</keyword>
<dbReference type="Proteomes" id="UP000324536">
    <property type="component" value="Plasmid unnamed2"/>
</dbReference>
<dbReference type="AlphaFoldDB" id="A0A5C1YU63"/>
<proteinExistence type="inferred from homology"/>
<feature type="domain" description="ParB-like N-terminal" evidence="3">
    <location>
        <begin position="10"/>
        <end position="101"/>
    </location>
</feature>
<dbReference type="InterPro" id="IPR003115">
    <property type="entry name" value="ParB_N"/>
</dbReference>
<dbReference type="KEGG" id="acek:FLP30_13925"/>
<dbReference type="InterPro" id="IPR036086">
    <property type="entry name" value="ParB/Sulfiredoxin_sf"/>
</dbReference>
<dbReference type="SUPFAM" id="SSF110849">
    <property type="entry name" value="ParB/Sulfiredoxin"/>
    <property type="match status" value="1"/>
</dbReference>
<dbReference type="InterPro" id="IPR050336">
    <property type="entry name" value="Chromosome_partition/occlusion"/>
</dbReference>
<feature type="region of interest" description="Disordered" evidence="2">
    <location>
        <begin position="587"/>
        <end position="625"/>
    </location>
</feature>
<dbReference type="Pfam" id="PF02195">
    <property type="entry name" value="ParB_N"/>
    <property type="match status" value="1"/>
</dbReference>
<dbReference type="GO" id="GO:0007059">
    <property type="term" value="P:chromosome segregation"/>
    <property type="evidence" value="ECO:0007669"/>
    <property type="project" value="TreeGrafter"/>
</dbReference>
<dbReference type="PANTHER" id="PTHR33375">
    <property type="entry name" value="CHROMOSOME-PARTITIONING PROTEIN PARB-RELATED"/>
    <property type="match status" value="1"/>
</dbReference>
<evidence type="ECO:0000259" key="3">
    <source>
        <dbReference type="SMART" id="SM00470"/>
    </source>
</evidence>
<geneLocation type="plasmid" evidence="4">
    <name>unnamed2</name>
</geneLocation>
<dbReference type="OrthoDB" id="8116493at2"/>
<dbReference type="SMART" id="SM00470">
    <property type="entry name" value="ParB"/>
    <property type="match status" value="1"/>
</dbReference>
<dbReference type="EMBL" id="CP043508">
    <property type="protein sequence ID" value="QEO18959.1"/>
    <property type="molecule type" value="Genomic_DNA"/>
</dbReference>
<dbReference type="NCBIfam" id="TIGR00180">
    <property type="entry name" value="parB_part"/>
    <property type="match status" value="1"/>
</dbReference>
<evidence type="ECO:0000313" key="5">
    <source>
        <dbReference type="Proteomes" id="UP000324536"/>
    </source>
</evidence>
<dbReference type="InterPro" id="IPR004437">
    <property type="entry name" value="ParB/RepB/Spo0J"/>
</dbReference>
<reference evidence="4 5" key="1">
    <citation type="submission" date="2019-09" db="EMBL/GenBank/DDBJ databases">
        <title>Genome sequencing of strain KACC 21233.</title>
        <authorList>
            <person name="Heo J."/>
            <person name="Kim S.-J."/>
            <person name="Kim J.-S."/>
            <person name="Hong S.-B."/>
            <person name="Kwon S.-W."/>
        </authorList>
    </citation>
    <scope>NUCLEOTIDE SEQUENCE [LARGE SCALE GENOMIC DNA]</scope>
    <source>
        <strain evidence="4 5">KACC 21233</strain>
        <plasmid evidence="4 5">unnamed2</plasmid>
    </source>
</reference>
<accession>A0A5C1YU63</accession>
<keyword evidence="4" id="KW-0614">Plasmid</keyword>
<evidence type="ECO:0000256" key="1">
    <source>
        <dbReference type="ARBA" id="ARBA00006295"/>
    </source>
</evidence>
<protein>
    <submittedName>
        <fullName evidence="4">ParB/RepB/Spo0J family partition protein</fullName>
    </submittedName>
</protein>
<evidence type="ECO:0000256" key="2">
    <source>
        <dbReference type="SAM" id="MobiDB-lite"/>
    </source>
</evidence>
<name>A0A5C1YU63_9PROT</name>
<comment type="similarity">
    <text evidence="1">Belongs to the ParB family.</text>
</comment>
<gene>
    <name evidence="4" type="ORF">FLP30_13925</name>
</gene>
<organism evidence="4 5">
    <name type="scientific">Acetobacter vaccinii</name>
    <dbReference type="NCBI Taxonomy" id="2592655"/>
    <lineage>
        <taxon>Bacteria</taxon>
        <taxon>Pseudomonadati</taxon>
        <taxon>Pseudomonadota</taxon>
        <taxon>Alphaproteobacteria</taxon>
        <taxon>Acetobacterales</taxon>
        <taxon>Acetobacteraceae</taxon>
        <taxon>Acetobacter</taxon>
    </lineage>
</organism>